<keyword evidence="2" id="KW-0805">Transcription regulation</keyword>
<dbReference type="InterPro" id="IPR036388">
    <property type="entry name" value="WH-like_DNA-bd_sf"/>
</dbReference>
<keyword evidence="4" id="KW-0238">DNA-binding</keyword>
<dbReference type="InterPro" id="IPR039425">
    <property type="entry name" value="RNA_pol_sigma-70-like"/>
</dbReference>
<keyword evidence="5" id="KW-0804">Transcription</keyword>
<dbReference type="GO" id="GO:0016987">
    <property type="term" value="F:sigma factor activity"/>
    <property type="evidence" value="ECO:0007669"/>
    <property type="project" value="UniProtKB-KW"/>
</dbReference>
<keyword evidence="3" id="KW-0731">Sigma factor</keyword>
<proteinExistence type="inferred from homology"/>
<dbReference type="Pfam" id="PF08281">
    <property type="entry name" value="Sigma70_r4_2"/>
    <property type="match status" value="1"/>
</dbReference>
<evidence type="ECO:0000256" key="4">
    <source>
        <dbReference type="ARBA" id="ARBA00023125"/>
    </source>
</evidence>
<evidence type="ECO:0000256" key="5">
    <source>
        <dbReference type="ARBA" id="ARBA00023163"/>
    </source>
</evidence>
<dbReference type="EMBL" id="CP002771">
    <property type="protein sequence ID" value="AEF56154.1"/>
    <property type="molecule type" value="Genomic_DNA"/>
</dbReference>
<name>F6CSJ6_MARPP</name>
<evidence type="ECO:0000259" key="7">
    <source>
        <dbReference type="Pfam" id="PF08281"/>
    </source>
</evidence>
<dbReference type="InterPro" id="IPR013249">
    <property type="entry name" value="RNA_pol_sigma70_r4_t2"/>
</dbReference>
<dbReference type="GO" id="GO:0003677">
    <property type="term" value="F:DNA binding"/>
    <property type="evidence" value="ECO:0007669"/>
    <property type="project" value="UniProtKB-KW"/>
</dbReference>
<dbReference type="InterPro" id="IPR013324">
    <property type="entry name" value="RNA_pol_sigma_r3/r4-like"/>
</dbReference>
<dbReference type="KEGG" id="mpc:Mar181_3129"/>
<evidence type="ECO:0000256" key="2">
    <source>
        <dbReference type="ARBA" id="ARBA00023015"/>
    </source>
</evidence>
<dbReference type="InterPro" id="IPR014284">
    <property type="entry name" value="RNA_pol_sigma-70_dom"/>
</dbReference>
<gene>
    <name evidence="8" type="ordered locus">Mar181_3129</name>
</gene>
<dbReference type="PANTHER" id="PTHR43133">
    <property type="entry name" value="RNA POLYMERASE ECF-TYPE SIGMA FACTO"/>
    <property type="match status" value="1"/>
</dbReference>
<dbReference type="Gene3D" id="1.10.10.10">
    <property type="entry name" value="Winged helix-like DNA-binding domain superfamily/Winged helix DNA-binding domain"/>
    <property type="match status" value="1"/>
</dbReference>
<dbReference type="PANTHER" id="PTHR43133:SF8">
    <property type="entry name" value="RNA POLYMERASE SIGMA FACTOR HI_1459-RELATED"/>
    <property type="match status" value="1"/>
</dbReference>
<dbReference type="SUPFAM" id="SSF88946">
    <property type="entry name" value="Sigma2 domain of RNA polymerase sigma factors"/>
    <property type="match status" value="1"/>
</dbReference>
<accession>F6CSJ6</accession>
<dbReference type="eggNOG" id="COG1595">
    <property type="taxonomic scope" value="Bacteria"/>
</dbReference>
<dbReference type="STRING" id="491952.Mar181_3129"/>
<feature type="domain" description="RNA polymerase sigma factor 70 region 4 type 2" evidence="7">
    <location>
        <begin position="133"/>
        <end position="180"/>
    </location>
</feature>
<feature type="domain" description="RNA polymerase sigma-70 region 2" evidence="6">
    <location>
        <begin position="25"/>
        <end position="94"/>
    </location>
</feature>
<evidence type="ECO:0000313" key="9">
    <source>
        <dbReference type="Proteomes" id="UP000009230"/>
    </source>
</evidence>
<dbReference type="NCBIfam" id="TIGR02937">
    <property type="entry name" value="sigma70-ECF"/>
    <property type="match status" value="1"/>
</dbReference>
<evidence type="ECO:0000259" key="6">
    <source>
        <dbReference type="Pfam" id="PF04542"/>
    </source>
</evidence>
<dbReference type="Pfam" id="PF04542">
    <property type="entry name" value="Sigma70_r2"/>
    <property type="match status" value="1"/>
</dbReference>
<dbReference type="Proteomes" id="UP000009230">
    <property type="component" value="Chromosome"/>
</dbReference>
<evidence type="ECO:0000256" key="3">
    <source>
        <dbReference type="ARBA" id="ARBA00023082"/>
    </source>
</evidence>
<evidence type="ECO:0000313" key="8">
    <source>
        <dbReference type="EMBL" id="AEF56154.1"/>
    </source>
</evidence>
<organism evidence="8 9">
    <name type="scientific">Marinomonas posidonica (strain CECT 7376 / NCIMB 14433 / IVIA-Po-181)</name>
    <dbReference type="NCBI Taxonomy" id="491952"/>
    <lineage>
        <taxon>Bacteria</taxon>
        <taxon>Pseudomonadati</taxon>
        <taxon>Pseudomonadota</taxon>
        <taxon>Gammaproteobacteria</taxon>
        <taxon>Oceanospirillales</taxon>
        <taxon>Oceanospirillaceae</taxon>
        <taxon>Marinomonas</taxon>
    </lineage>
</organism>
<evidence type="ECO:0000256" key="1">
    <source>
        <dbReference type="ARBA" id="ARBA00010641"/>
    </source>
</evidence>
<dbReference type="InterPro" id="IPR013325">
    <property type="entry name" value="RNA_pol_sigma_r2"/>
</dbReference>
<dbReference type="Gene3D" id="1.10.1740.10">
    <property type="match status" value="1"/>
</dbReference>
<dbReference type="GO" id="GO:0006352">
    <property type="term" value="P:DNA-templated transcription initiation"/>
    <property type="evidence" value="ECO:0007669"/>
    <property type="project" value="InterPro"/>
</dbReference>
<comment type="similarity">
    <text evidence="1">Belongs to the sigma-70 factor family. ECF subfamily.</text>
</comment>
<dbReference type="RefSeq" id="WP_013797624.1">
    <property type="nucleotide sequence ID" value="NC_015559.1"/>
</dbReference>
<dbReference type="CDD" id="cd06171">
    <property type="entry name" value="Sigma70_r4"/>
    <property type="match status" value="1"/>
</dbReference>
<keyword evidence="9" id="KW-1185">Reference proteome</keyword>
<dbReference type="SUPFAM" id="SSF88659">
    <property type="entry name" value="Sigma3 and sigma4 domains of RNA polymerase sigma factors"/>
    <property type="match status" value="1"/>
</dbReference>
<dbReference type="HOGENOM" id="CLU_1376738_0_0_6"/>
<sequence>MELMVYKKGSQKSSNQYSESIWRMIESNDLSIYRICKKYTYTQEDTEDFCSQVKIKLYYTLIANKQKLEEENDLERWLCAIIRNYCIDIYRKNQLYSQRHEYIEIDAFFQAPREESPAEIMSGQQIYKDICVALHCLPPKQFEVAIRRLLWGYSYKEITTELDISHSNARKRLQEARATLRHSLAMHVHTEGSNAFFF</sequence>
<dbReference type="InterPro" id="IPR007627">
    <property type="entry name" value="RNA_pol_sigma70_r2"/>
</dbReference>
<reference evidence="8 9" key="1">
    <citation type="journal article" date="2012" name="Stand. Genomic Sci.">
        <title>Complete genome sequence of Marinomonas posidonica type strain (IVIA-Po-181(T)).</title>
        <authorList>
            <person name="Lucas-Elio P."/>
            <person name="Goodwin L."/>
            <person name="Woyke T."/>
            <person name="Pitluck S."/>
            <person name="Nolan M."/>
            <person name="Kyrpides N.C."/>
            <person name="Detter J.C."/>
            <person name="Copeland A."/>
            <person name="Lu M."/>
            <person name="Bruce D."/>
            <person name="Detter C."/>
            <person name="Tapia R."/>
            <person name="Han S."/>
            <person name="Land M.L."/>
            <person name="Ivanova N."/>
            <person name="Mikhailova N."/>
            <person name="Johnston A.W."/>
            <person name="Sanchez-Amat A."/>
        </authorList>
    </citation>
    <scope>NUCLEOTIDE SEQUENCE [LARGE SCALE GENOMIC DNA]</scope>
    <source>
        <strain evidence="9">CECT 7376 / NCIMB 14433 / IVIA-Po-181</strain>
    </source>
</reference>
<dbReference type="AlphaFoldDB" id="F6CSJ6"/>
<protein>
    <submittedName>
        <fullName evidence="8">RNA polymerase, sigma-24 subunit, ECF subfamily</fullName>
    </submittedName>
</protein>